<name>A0A839ALD6_9FLAO</name>
<dbReference type="Proteomes" id="UP000563906">
    <property type="component" value="Unassembled WGS sequence"/>
</dbReference>
<protein>
    <submittedName>
        <fullName evidence="2">Crp/Fnr family transcriptional regulator</fullName>
    </submittedName>
</protein>
<proteinExistence type="predicted"/>
<dbReference type="Pfam" id="PF00027">
    <property type="entry name" value="cNMP_binding"/>
    <property type="match status" value="1"/>
</dbReference>
<dbReference type="CDD" id="cd00038">
    <property type="entry name" value="CAP_ED"/>
    <property type="match status" value="1"/>
</dbReference>
<comment type="caution">
    <text evidence="2">The sequence shown here is derived from an EMBL/GenBank/DDBJ whole genome shotgun (WGS) entry which is preliminary data.</text>
</comment>
<dbReference type="PROSITE" id="PS50042">
    <property type="entry name" value="CNMP_BINDING_3"/>
    <property type="match status" value="1"/>
</dbReference>
<dbReference type="RefSeq" id="WP_182123540.1">
    <property type="nucleotide sequence ID" value="NZ_JACGLS010000001.1"/>
</dbReference>
<dbReference type="InterPro" id="IPR000595">
    <property type="entry name" value="cNMP-bd_dom"/>
</dbReference>
<evidence type="ECO:0000259" key="1">
    <source>
        <dbReference type="PROSITE" id="PS50042"/>
    </source>
</evidence>
<keyword evidence="3" id="KW-1185">Reference proteome</keyword>
<dbReference type="SUPFAM" id="SSF51206">
    <property type="entry name" value="cAMP-binding domain-like"/>
    <property type="match status" value="1"/>
</dbReference>
<organism evidence="2 3">
    <name type="scientific">Tenacibaculum pelagium</name>
    <dbReference type="NCBI Taxonomy" id="2759527"/>
    <lineage>
        <taxon>Bacteria</taxon>
        <taxon>Pseudomonadati</taxon>
        <taxon>Bacteroidota</taxon>
        <taxon>Flavobacteriia</taxon>
        <taxon>Flavobacteriales</taxon>
        <taxon>Flavobacteriaceae</taxon>
        <taxon>Tenacibaculum</taxon>
    </lineage>
</organism>
<feature type="domain" description="Cyclic nucleotide-binding" evidence="1">
    <location>
        <begin position="13"/>
        <end position="131"/>
    </location>
</feature>
<sequence>MKRDISIAFKDLNLSDKDLNFLFSIFKEEVFEKGSYILNTNEQIKHQYYVLNGCLRTFFIDEAGKEHTIQFAVNDWWITDYISYFLEEESTLTIEAIEKSVLLRVEKKDFEEALARIPQIERFIRKKVERFLAKSQKRTLQALSQSAKQRYLNFSKTYPNIEQHVKNYHIASYLGIATQSLSRIRKKIAKKSDL</sequence>
<gene>
    <name evidence="2" type="ORF">H3Z83_00600</name>
</gene>
<evidence type="ECO:0000313" key="2">
    <source>
        <dbReference type="EMBL" id="MBA6155024.1"/>
    </source>
</evidence>
<evidence type="ECO:0000313" key="3">
    <source>
        <dbReference type="Proteomes" id="UP000563906"/>
    </source>
</evidence>
<dbReference type="AlphaFoldDB" id="A0A839ALD6"/>
<dbReference type="InterPro" id="IPR018490">
    <property type="entry name" value="cNMP-bd_dom_sf"/>
</dbReference>
<dbReference type="EMBL" id="JACGLS010000001">
    <property type="protein sequence ID" value="MBA6155024.1"/>
    <property type="molecule type" value="Genomic_DNA"/>
</dbReference>
<dbReference type="InterPro" id="IPR014710">
    <property type="entry name" value="RmlC-like_jellyroll"/>
</dbReference>
<dbReference type="Gene3D" id="2.60.120.10">
    <property type="entry name" value="Jelly Rolls"/>
    <property type="match status" value="1"/>
</dbReference>
<accession>A0A839ALD6</accession>
<reference evidence="2 3" key="1">
    <citation type="submission" date="2020-07" db="EMBL/GenBank/DDBJ databases">
        <title>Bacterium isolated from marine sediment.</title>
        <authorList>
            <person name="Shang D."/>
            <person name="Du Z.-J."/>
        </authorList>
    </citation>
    <scope>NUCLEOTIDE SEQUENCE [LARGE SCALE GENOMIC DNA]</scope>
    <source>
        <strain evidence="2 3">S7007</strain>
    </source>
</reference>